<dbReference type="InterPro" id="IPR036812">
    <property type="entry name" value="NAD(P)_OxRdtase_dom_sf"/>
</dbReference>
<dbReference type="STRING" id="683960.A0A1E3P0I3"/>
<dbReference type="GO" id="GO:0005829">
    <property type="term" value="C:cytosol"/>
    <property type="evidence" value="ECO:0007669"/>
    <property type="project" value="TreeGrafter"/>
</dbReference>
<dbReference type="InterPro" id="IPR044480">
    <property type="entry name" value="Ara2-like"/>
</dbReference>
<evidence type="ECO:0000256" key="1">
    <source>
        <dbReference type="ARBA" id="ARBA00023002"/>
    </source>
</evidence>
<dbReference type="RefSeq" id="XP_019037639.1">
    <property type="nucleotide sequence ID" value="XM_019180329.1"/>
</dbReference>
<dbReference type="Pfam" id="PF00248">
    <property type="entry name" value="Aldo_ket_red"/>
    <property type="match status" value="1"/>
</dbReference>
<name>A0A1E3P0I3_WICAA</name>
<accession>A0A1E3P0I3</accession>
<dbReference type="GO" id="GO:0070485">
    <property type="term" value="P:dehydro-D-arabinono-1,4-lactone biosynthetic process"/>
    <property type="evidence" value="ECO:0007669"/>
    <property type="project" value="EnsemblFungi"/>
</dbReference>
<dbReference type="EMBL" id="KV454212">
    <property type="protein sequence ID" value="ODQ58432.1"/>
    <property type="molecule type" value="Genomic_DNA"/>
</dbReference>
<evidence type="ECO:0000259" key="2">
    <source>
        <dbReference type="Pfam" id="PF00248"/>
    </source>
</evidence>
<reference evidence="3 4" key="1">
    <citation type="journal article" date="2016" name="Proc. Natl. Acad. Sci. U.S.A.">
        <title>Comparative genomics of biotechnologically important yeasts.</title>
        <authorList>
            <person name="Riley R."/>
            <person name="Haridas S."/>
            <person name="Wolfe K.H."/>
            <person name="Lopes M.R."/>
            <person name="Hittinger C.T."/>
            <person name="Goeker M."/>
            <person name="Salamov A.A."/>
            <person name="Wisecaver J.H."/>
            <person name="Long T.M."/>
            <person name="Calvey C.H."/>
            <person name="Aerts A.L."/>
            <person name="Barry K.W."/>
            <person name="Choi C."/>
            <person name="Clum A."/>
            <person name="Coughlan A.Y."/>
            <person name="Deshpande S."/>
            <person name="Douglass A.P."/>
            <person name="Hanson S.J."/>
            <person name="Klenk H.-P."/>
            <person name="LaButti K.M."/>
            <person name="Lapidus A."/>
            <person name="Lindquist E.A."/>
            <person name="Lipzen A.M."/>
            <person name="Meier-Kolthoff J.P."/>
            <person name="Ohm R.A."/>
            <person name="Otillar R.P."/>
            <person name="Pangilinan J.L."/>
            <person name="Peng Y."/>
            <person name="Rokas A."/>
            <person name="Rosa C.A."/>
            <person name="Scheuner C."/>
            <person name="Sibirny A.A."/>
            <person name="Slot J.C."/>
            <person name="Stielow J.B."/>
            <person name="Sun H."/>
            <person name="Kurtzman C.P."/>
            <person name="Blackwell M."/>
            <person name="Grigoriev I.V."/>
            <person name="Jeffries T.W."/>
        </authorList>
    </citation>
    <scope>NUCLEOTIDE SEQUENCE [LARGE SCALE GENOMIC DNA]</scope>
    <source>
        <strain evidence="4">ATCC 58044 / CBS 1984 / NCYC 433 / NRRL Y-366-8</strain>
    </source>
</reference>
<dbReference type="PANTHER" id="PTHR42686:SF1">
    <property type="entry name" value="GH17980P-RELATED"/>
    <property type="match status" value="1"/>
</dbReference>
<dbReference type="InterPro" id="IPR020471">
    <property type="entry name" value="AKR"/>
</dbReference>
<dbReference type="SUPFAM" id="SSF51430">
    <property type="entry name" value="NAD(P)-linked oxidoreductase"/>
    <property type="match status" value="1"/>
</dbReference>
<dbReference type="OrthoDB" id="5286008at2759"/>
<evidence type="ECO:0000313" key="3">
    <source>
        <dbReference type="EMBL" id="ODQ58432.1"/>
    </source>
</evidence>
<dbReference type="GeneID" id="30197575"/>
<keyword evidence="4" id="KW-1185">Reference proteome</keyword>
<keyword evidence="1" id="KW-0560">Oxidoreductase</keyword>
<dbReference type="Gene3D" id="3.20.20.100">
    <property type="entry name" value="NADP-dependent oxidoreductase domain"/>
    <property type="match status" value="1"/>
</dbReference>
<gene>
    <name evidence="3" type="ORF">WICANDRAFT_101649</name>
</gene>
<dbReference type="InterPro" id="IPR023210">
    <property type="entry name" value="NADP_OxRdtase_dom"/>
</dbReference>
<dbReference type="Proteomes" id="UP000094112">
    <property type="component" value="Unassembled WGS sequence"/>
</dbReference>
<feature type="domain" description="NADP-dependent oxidoreductase" evidence="2">
    <location>
        <begin position="26"/>
        <end position="299"/>
    </location>
</feature>
<evidence type="ECO:0000313" key="4">
    <source>
        <dbReference type="Proteomes" id="UP000094112"/>
    </source>
</evidence>
<dbReference type="PANTHER" id="PTHR42686">
    <property type="entry name" value="GH17980P-RELATED"/>
    <property type="match status" value="1"/>
</dbReference>
<proteinExistence type="predicted"/>
<dbReference type="GO" id="GO:0045290">
    <property type="term" value="F:D-arabinose 1-dehydrogenase [NAD(P)+] activity"/>
    <property type="evidence" value="ECO:0007669"/>
    <property type="project" value="EnsemblFungi"/>
</dbReference>
<organism evidence="3 4">
    <name type="scientific">Wickerhamomyces anomalus (strain ATCC 58044 / CBS 1984 / NCYC 433 / NRRL Y-366-8)</name>
    <name type="common">Yeast</name>
    <name type="synonym">Hansenula anomala</name>
    <dbReference type="NCBI Taxonomy" id="683960"/>
    <lineage>
        <taxon>Eukaryota</taxon>
        <taxon>Fungi</taxon>
        <taxon>Dikarya</taxon>
        <taxon>Ascomycota</taxon>
        <taxon>Saccharomycotina</taxon>
        <taxon>Saccharomycetes</taxon>
        <taxon>Phaffomycetales</taxon>
        <taxon>Wickerhamomycetaceae</taxon>
        <taxon>Wickerhamomyces</taxon>
    </lineage>
</organism>
<protein>
    <recommendedName>
        <fullName evidence="2">NADP-dependent oxidoreductase domain-containing protein</fullName>
    </recommendedName>
</protein>
<dbReference type="AlphaFoldDB" id="A0A1E3P0I3"/>
<sequence length="334" mass="37555">MTIADLKPIGPANVPVSGKIKDLPPLLLGGAVFNQQFNDNPENLPAEEMLKIAFSKGISAIDTSPYYGPSEIILGNALKNIKPEFPRENYYIVTKAGRVKLNDFDYRPESIRKSVLRSLERLDTDYLDLVYLHDVEFVSEDKILKALVELKNLKSQGIIRHFGISGYPVEFLYHIAKTVVNIPEIGPLDAILSYSNFNLQNEILRDYIDKFYNEAKLTKLLTGSILSMSLLRSGSTHEFHPASKELRDKCQEIAKLTASKGVELADLGTRYAIREFKDKGPVVLGVSNIQELTNAIEQYWNVVDNTIDDTELVTEVKEAFGEHLNETWESGIPH</sequence>
<dbReference type="CDD" id="cd19164">
    <property type="entry name" value="AKR_ARA2"/>
    <property type="match status" value="1"/>
</dbReference>